<dbReference type="PANTHER" id="PTHR14387:SF0">
    <property type="entry name" value="DUF2428 DOMAIN-CONTAINING PROTEIN"/>
    <property type="match status" value="1"/>
</dbReference>
<name>A0ABR1M3W9_9PEZI</name>
<dbReference type="Pfam" id="PF25150">
    <property type="entry name" value="TPR_Trm732"/>
    <property type="match status" value="1"/>
</dbReference>
<dbReference type="Pfam" id="PF26523">
    <property type="entry name" value="Trm732_C"/>
    <property type="match status" value="1"/>
</dbReference>
<dbReference type="InterPro" id="IPR051954">
    <property type="entry name" value="tRNA_methyltransferase_THADA"/>
</dbReference>
<dbReference type="InterPro" id="IPR056842">
    <property type="entry name" value="THADA-like_TPR_C"/>
</dbReference>
<keyword evidence="7" id="KW-1185">Reference proteome</keyword>
<evidence type="ECO:0000313" key="7">
    <source>
        <dbReference type="Proteomes" id="UP001365128"/>
    </source>
</evidence>
<dbReference type="Proteomes" id="UP001365128">
    <property type="component" value="Unassembled WGS sequence"/>
</dbReference>
<dbReference type="InterPro" id="IPR016024">
    <property type="entry name" value="ARM-type_fold"/>
</dbReference>
<dbReference type="Pfam" id="PF25151">
    <property type="entry name" value="TPR_Trm732_C"/>
    <property type="match status" value="1"/>
</dbReference>
<dbReference type="SUPFAM" id="SSF48371">
    <property type="entry name" value="ARM repeat"/>
    <property type="match status" value="1"/>
</dbReference>
<evidence type="ECO:0000259" key="4">
    <source>
        <dbReference type="Pfam" id="PF25150"/>
    </source>
</evidence>
<evidence type="ECO:0000256" key="2">
    <source>
        <dbReference type="ARBA" id="ARBA00022694"/>
    </source>
</evidence>
<dbReference type="Pfam" id="PF10350">
    <property type="entry name" value="DUF2428"/>
    <property type="match status" value="1"/>
</dbReference>
<dbReference type="EMBL" id="JBBPDW010000024">
    <property type="protein sequence ID" value="KAK7541613.1"/>
    <property type="molecule type" value="Genomic_DNA"/>
</dbReference>
<protein>
    <submittedName>
        <fullName evidence="6">Death-receptor fusion protein-domain-containing protein</fullName>
    </submittedName>
</protein>
<evidence type="ECO:0000256" key="1">
    <source>
        <dbReference type="ARBA" id="ARBA00010409"/>
    </source>
</evidence>
<dbReference type="PANTHER" id="PTHR14387">
    <property type="entry name" value="THADA/DEATH RECEPTOR INTERACTING PROTEIN"/>
    <property type="match status" value="1"/>
</dbReference>
<keyword evidence="2" id="KW-0819">tRNA processing</keyword>
<proteinExistence type="inferred from homology"/>
<sequence length="1715" mass="191095">MASLQVPLLVNDLRNLSHELNHHIPAADAVTDQSANHLAALIDALLKTAHLIHIPTSHKSAACNPLCSILERCKAHEDIRIRALANVTVLSKLFDIYLETYDNAKPKSMRQVLLTLCSLLPKTPDPEEKQVIIGMTNTLFGILFHEADNSKAKQSLQALSYLVQKDVYFVDELIMLADLGRPPTGRAFLSGLMEWVAHQDTAQTAGSTICVILDYAKRQNSDLLKPGADGCPVWVQSIRECLSKRPGALLNFKSHVFPDLFKPSLSDYLRFLKEMRLETHLRLRSMITKEGDMEISILFTSLQVGKDMGIVQEVDYRFNKRIEIRDGLVLVPDKLLGRLLAHERPQTRLSALALLVSSSAITRPLTFGTFEALKRNLHHFHADTDANFRGETISLTLALLDRLRAAAYNLNRTLLKESGVSAQDLMGNPSIRGSETVDTLRAHIDFVQWHLKFLSSELIPTAAYQRHISALKSLTLIMKSGLDPLVPVNVLSRSAQGQAKWPLTINVLNRKLVRQLFDLIMDPFDDVRHASAFILKLGSPAQAQADQACAQFLLNGEHMMLKSGRADHADGVARVYDLLFERRKEAIVSGCEASKSLPEWMYSKHGIIKHLIFRLDQTISAAKQNISTAVNAYPMHGTLSALRYIVEQPSFYPSIAAMGSEDLQIWKALHDHILSDLREIWDCVKSVLCVDAPEGYVPEDMEEEPDLTTKDILSYSWRALKEASNLLRVIVSKAPFELAQLVILSRSEFEDLGKLCFTQLAELRHRGAFSTVAQTFAAFCLRCSRSQDQEIKALLDKWYAETLRCIRDKGSMITRRSAGLPSLVTGILSAAPEGPLFDKVMGDLKSEASNEPTENANIDGSHLPQVHALNCLKDVFTNTKLSRVSEPHMGEGLSLAASKLESNVWAIRNCGLMLFRALIDRLLGSGTTQNWKETDHLRISRLSYRKYPSLLEIITSLLNPRSRTGSRNELTSKALEGVFPALQILQRAKPPPEKKEEIQALVFKLTASSHWHVRDMAARTIASLLDPEERVEWYLWLLELPTHGKNALHGRLLTALYLAKEHVKYMSTSFNKQDFKDEMELFCFALRENFNHLHGHSDPIREANHPMIKCPFTRAAYMEIVVTLEMAWRAASIDSPWTTGGVMGSDFHRRIAAYRTKWTTPRPRQREPRDALLRRAVIQNLSLTTPWDGEVERLLGPLGDCFNVLARQDPDTYRSCIEIMLPLWSDHTRHRSKQPHDANVGRAIGLILSKPTLVTEDVEIHSTIRQVVAELVDNGLPLVSTMQGDVMVELYEWTNRGFGSPSLQEATLRLRGEILDLRLKEEEHWRTLSREYVLFNNTVACNLDETMPYSTRFAAVSALSSLRGVWRDPVHLPRDQAFLRLLTLLSLIQTTYTALNDDDDEIREKAATIVKRIIGASDPEIESTPSIVPLAAASKLLGHTAQLVASFSSTSPDDSPIRHPTPLSIVNTFAVSRLLAAALPAVPSSTPSSSPLSSTPHLKPAAAASLPQQLFDEPPVPDMLDTPFSTLLALAAKEDTALFAAERQNLFIDPLREITQWSAFMLALPLPPPPSPNHVEQPAATTTTTTTTTVSPALARAFSTWTRAGLDALTSLARGRPDSVLGWGSQAKITTLAWAVVRAAGVALVWRVRGVRGVSWRGSEWMRALWELRGALEEAGAPAWLSEGVDEALAAGVRERLKVVAARVRGLVDGRMENE</sequence>
<evidence type="ECO:0000313" key="6">
    <source>
        <dbReference type="EMBL" id="KAK7541613.1"/>
    </source>
</evidence>
<feature type="domain" description="DUF2428" evidence="3">
    <location>
        <begin position="669"/>
        <end position="906"/>
    </location>
</feature>
<organism evidence="6 7">
    <name type="scientific">Phyllosticta citricarpa</name>
    <dbReference type="NCBI Taxonomy" id="55181"/>
    <lineage>
        <taxon>Eukaryota</taxon>
        <taxon>Fungi</taxon>
        <taxon>Dikarya</taxon>
        <taxon>Ascomycota</taxon>
        <taxon>Pezizomycotina</taxon>
        <taxon>Dothideomycetes</taxon>
        <taxon>Dothideomycetes incertae sedis</taxon>
        <taxon>Botryosphaeriales</taxon>
        <taxon>Phyllostictaceae</taxon>
        <taxon>Phyllosticta</taxon>
    </lineage>
</organism>
<dbReference type="InterPro" id="IPR019442">
    <property type="entry name" value="THADA/TRM732_DUF2428"/>
</dbReference>
<comment type="similarity">
    <text evidence="1">Belongs to the THADA family.</text>
</comment>
<dbReference type="InterPro" id="IPR056843">
    <property type="entry name" value="THADA-like_TPR"/>
</dbReference>
<evidence type="ECO:0000259" key="5">
    <source>
        <dbReference type="Pfam" id="PF25151"/>
    </source>
</evidence>
<feature type="domain" description="tRNA (32-2'-O)-methyltransferase regulator THADA-like TPR repeats region" evidence="4">
    <location>
        <begin position="233"/>
        <end position="528"/>
    </location>
</feature>
<reference evidence="6 7" key="1">
    <citation type="submission" date="2024-04" db="EMBL/GenBank/DDBJ databases">
        <title>Phyllosticta paracitricarpa is synonymous to the EU quarantine fungus P. citricarpa based on phylogenomic analyses.</title>
        <authorList>
            <consortium name="Lawrence Berkeley National Laboratory"/>
            <person name="Van Ingen-Buijs V.A."/>
            <person name="Van Westerhoven A.C."/>
            <person name="Haridas S."/>
            <person name="Skiadas P."/>
            <person name="Martin F."/>
            <person name="Groenewald J.Z."/>
            <person name="Crous P.W."/>
            <person name="Seidl M.F."/>
        </authorList>
    </citation>
    <scope>NUCLEOTIDE SEQUENCE [LARGE SCALE GENOMIC DNA]</scope>
    <source>
        <strain evidence="6 7">CBS 122670</strain>
    </source>
</reference>
<feature type="domain" description="tRNA (32-2'-O)-methyltransferase regulator THADA-like C-terminal TPR repeats region" evidence="5">
    <location>
        <begin position="908"/>
        <end position="1057"/>
    </location>
</feature>
<accession>A0ABR1M3W9</accession>
<comment type="caution">
    <text evidence="6">The sequence shown here is derived from an EMBL/GenBank/DDBJ whole genome shotgun (WGS) entry which is preliminary data.</text>
</comment>
<gene>
    <name evidence="6" type="ORF">IWX46DRAFT_184020</name>
</gene>
<evidence type="ECO:0000259" key="3">
    <source>
        <dbReference type="Pfam" id="PF10350"/>
    </source>
</evidence>